<evidence type="ECO:0000256" key="4">
    <source>
        <dbReference type="ARBA" id="ARBA00022989"/>
    </source>
</evidence>
<dbReference type="GO" id="GO:0036376">
    <property type="term" value="P:sodium ion export across plasma membrane"/>
    <property type="evidence" value="ECO:0007669"/>
    <property type="project" value="InterPro"/>
</dbReference>
<dbReference type="GO" id="GO:0005886">
    <property type="term" value="C:plasma membrane"/>
    <property type="evidence" value="ECO:0007669"/>
    <property type="project" value="UniProtKB-SubCell"/>
</dbReference>
<evidence type="ECO:0000256" key="5">
    <source>
        <dbReference type="ARBA" id="ARBA00023136"/>
    </source>
</evidence>
<sequence length="122" mass="13424">MFEGIGGALQLAVIDMTLVFLILGGLALVMVLLKNIVGIKETKKIPKENKIVPPLSSTNLIKENEEVEGKLVALITAAVASYLEKPKSKIKILHLKKYKPSVISPWTTLGRQELMLGKNIKY</sequence>
<evidence type="ECO:0000313" key="7">
    <source>
        <dbReference type="EMBL" id="PIY33085.1"/>
    </source>
</evidence>
<keyword evidence="4 6" id="KW-1133">Transmembrane helix</keyword>
<proteinExistence type="predicted"/>
<dbReference type="AlphaFoldDB" id="A0A2M7PRB2"/>
<name>A0A2M7PRB2_9BACT</name>
<dbReference type="InterPro" id="IPR005899">
    <property type="entry name" value="Na_pump_deCOase"/>
</dbReference>
<dbReference type="RefSeq" id="WP_406607206.1">
    <property type="nucleotide sequence ID" value="NZ_PFKO01000123.1"/>
</dbReference>
<evidence type="ECO:0000256" key="1">
    <source>
        <dbReference type="ARBA" id="ARBA00004236"/>
    </source>
</evidence>
<evidence type="ECO:0000313" key="8">
    <source>
        <dbReference type="Proteomes" id="UP000230646"/>
    </source>
</evidence>
<evidence type="ECO:0000256" key="2">
    <source>
        <dbReference type="ARBA" id="ARBA00022475"/>
    </source>
</evidence>
<dbReference type="GO" id="GO:0015081">
    <property type="term" value="F:sodium ion transmembrane transporter activity"/>
    <property type="evidence" value="ECO:0007669"/>
    <property type="project" value="InterPro"/>
</dbReference>
<accession>A0A2M7PRB2</accession>
<keyword evidence="5 6" id="KW-0472">Membrane</keyword>
<feature type="transmembrane region" description="Helical" evidence="6">
    <location>
        <begin position="12"/>
        <end position="33"/>
    </location>
</feature>
<comment type="subcellular location">
    <subcellularLocation>
        <location evidence="1">Cell membrane</location>
    </subcellularLocation>
</comment>
<evidence type="ECO:0000256" key="3">
    <source>
        <dbReference type="ARBA" id="ARBA00022692"/>
    </source>
</evidence>
<protein>
    <submittedName>
        <fullName evidence="7">Uncharacterized protein</fullName>
    </submittedName>
</protein>
<dbReference type="Proteomes" id="UP000230646">
    <property type="component" value="Unassembled WGS sequence"/>
</dbReference>
<dbReference type="Pfam" id="PF04277">
    <property type="entry name" value="OAD_gamma"/>
    <property type="match status" value="1"/>
</dbReference>
<comment type="caution">
    <text evidence="7">The sequence shown here is derived from an EMBL/GenBank/DDBJ whole genome shotgun (WGS) entry which is preliminary data.</text>
</comment>
<reference evidence="7 8" key="1">
    <citation type="submission" date="2017-09" db="EMBL/GenBank/DDBJ databases">
        <title>Depth-based differentiation of microbial function through sediment-hosted aquifers and enrichment of novel symbionts in the deep terrestrial subsurface.</title>
        <authorList>
            <person name="Probst A.J."/>
            <person name="Ladd B."/>
            <person name="Jarett J.K."/>
            <person name="Geller-Mcgrath D.E."/>
            <person name="Sieber C.M."/>
            <person name="Emerson J.B."/>
            <person name="Anantharaman K."/>
            <person name="Thomas B.C."/>
            <person name="Malmstrom R."/>
            <person name="Stieglmeier M."/>
            <person name="Klingl A."/>
            <person name="Woyke T."/>
            <person name="Ryan C.M."/>
            <person name="Banfield J.F."/>
        </authorList>
    </citation>
    <scope>NUCLEOTIDE SEQUENCE [LARGE SCALE GENOMIC DNA]</scope>
    <source>
        <strain evidence="7">CG_4_10_14_3_um_filter_34_13</strain>
    </source>
</reference>
<dbReference type="EMBL" id="PFKO01000123">
    <property type="protein sequence ID" value="PIY33085.1"/>
    <property type="molecule type" value="Genomic_DNA"/>
</dbReference>
<keyword evidence="2" id="KW-1003">Cell membrane</keyword>
<organism evidence="7 8">
    <name type="scientific">Candidatus Infernicultor aquiphilus</name>
    <dbReference type="NCBI Taxonomy" id="1805029"/>
    <lineage>
        <taxon>Bacteria</taxon>
        <taxon>Pseudomonadati</taxon>
        <taxon>Atribacterota</taxon>
        <taxon>Candidatus Phoenicimicrobiia</taxon>
        <taxon>Candidatus Pheonicimicrobiales</taxon>
        <taxon>Candidatus Phoenicimicrobiaceae</taxon>
        <taxon>Candidatus Infernicultor</taxon>
    </lineage>
</organism>
<evidence type="ECO:0000256" key="6">
    <source>
        <dbReference type="SAM" id="Phobius"/>
    </source>
</evidence>
<keyword evidence="3 6" id="KW-0812">Transmembrane</keyword>
<gene>
    <name evidence="7" type="ORF">COZ07_03470</name>
</gene>